<name>A0A9W8LRE5_9FUNG</name>
<evidence type="ECO:0000256" key="5">
    <source>
        <dbReference type="SAM" id="SignalP"/>
    </source>
</evidence>
<dbReference type="AlphaFoldDB" id="A0A9W8LRE5"/>
<proteinExistence type="inferred from homology"/>
<evidence type="ECO:0000313" key="8">
    <source>
        <dbReference type="Proteomes" id="UP001140094"/>
    </source>
</evidence>
<dbReference type="Proteomes" id="UP001140094">
    <property type="component" value="Unassembled WGS sequence"/>
</dbReference>
<evidence type="ECO:0000256" key="2">
    <source>
        <dbReference type="ARBA" id="ARBA00023157"/>
    </source>
</evidence>
<feature type="region of interest" description="Disordered" evidence="4">
    <location>
        <begin position="216"/>
        <end position="237"/>
    </location>
</feature>
<keyword evidence="3" id="KW-0720">Serine protease</keyword>
<dbReference type="EC" id="3.4.21.4" evidence="7"/>
<dbReference type="InterPro" id="IPR009003">
    <property type="entry name" value="Peptidase_S1_PA"/>
</dbReference>
<comment type="caution">
    <text evidence="7">The sequence shown here is derived from an EMBL/GenBank/DDBJ whole genome shotgun (WGS) entry which is preliminary data.</text>
</comment>
<feature type="compositionally biased region" description="Acidic residues" evidence="4">
    <location>
        <begin position="311"/>
        <end position="330"/>
    </location>
</feature>
<dbReference type="InterPro" id="IPR033116">
    <property type="entry name" value="TRYPSIN_SER"/>
</dbReference>
<dbReference type="PROSITE" id="PS00134">
    <property type="entry name" value="TRYPSIN_HIS"/>
    <property type="match status" value="1"/>
</dbReference>
<dbReference type="SMART" id="SM00020">
    <property type="entry name" value="Tryp_SPc"/>
    <property type="match status" value="1"/>
</dbReference>
<keyword evidence="3 7" id="KW-0645">Protease</keyword>
<evidence type="ECO:0000313" key="7">
    <source>
        <dbReference type="EMBL" id="KAJ2794502.1"/>
    </source>
</evidence>
<evidence type="ECO:0000259" key="6">
    <source>
        <dbReference type="PROSITE" id="PS50240"/>
    </source>
</evidence>
<dbReference type="PROSITE" id="PS00135">
    <property type="entry name" value="TRYPSIN_SER"/>
    <property type="match status" value="1"/>
</dbReference>
<comment type="similarity">
    <text evidence="1">Belongs to the peptidase S1 family.</text>
</comment>
<dbReference type="SUPFAM" id="SSF50494">
    <property type="entry name" value="Trypsin-like serine proteases"/>
    <property type="match status" value="1"/>
</dbReference>
<organism evidence="7 8">
    <name type="scientific">Coemansia guatemalensis</name>
    <dbReference type="NCBI Taxonomy" id="2761395"/>
    <lineage>
        <taxon>Eukaryota</taxon>
        <taxon>Fungi</taxon>
        <taxon>Fungi incertae sedis</taxon>
        <taxon>Zoopagomycota</taxon>
        <taxon>Kickxellomycotina</taxon>
        <taxon>Kickxellomycetes</taxon>
        <taxon>Kickxellales</taxon>
        <taxon>Kickxellaceae</taxon>
        <taxon>Coemansia</taxon>
    </lineage>
</organism>
<dbReference type="PRINTS" id="PR00722">
    <property type="entry name" value="CHYMOTRYPSIN"/>
</dbReference>
<dbReference type="Pfam" id="PF00089">
    <property type="entry name" value="Trypsin"/>
    <property type="match status" value="1"/>
</dbReference>
<evidence type="ECO:0000256" key="3">
    <source>
        <dbReference type="RuleBase" id="RU363034"/>
    </source>
</evidence>
<keyword evidence="5" id="KW-0732">Signal</keyword>
<feature type="compositionally biased region" description="Low complexity" evidence="4">
    <location>
        <begin position="299"/>
        <end position="310"/>
    </location>
</feature>
<feature type="region of interest" description="Disordered" evidence="4">
    <location>
        <begin position="295"/>
        <end position="355"/>
    </location>
</feature>
<feature type="chain" id="PRO_5040769785" evidence="5">
    <location>
        <begin position="18"/>
        <end position="375"/>
    </location>
</feature>
<keyword evidence="2" id="KW-1015">Disulfide bond</keyword>
<dbReference type="InterPro" id="IPR043504">
    <property type="entry name" value="Peptidase_S1_PA_chymotrypsin"/>
</dbReference>
<dbReference type="PANTHER" id="PTHR24276:SF91">
    <property type="entry name" value="AT26814P-RELATED"/>
    <property type="match status" value="1"/>
</dbReference>
<dbReference type="OrthoDB" id="6380398at2759"/>
<feature type="signal peptide" evidence="5">
    <location>
        <begin position="1"/>
        <end position="17"/>
    </location>
</feature>
<sequence>MQIVSVFGFVTLGLCAASTVVPRNNAIRKGNFEAQIPRVIGGKPAGANEFTSTAYIEMYDGTSNGGICTGSLIAPNVVLTAGHCTYIDETSKFTASEFQVGFTHTMPDPMVLFKGYSVSKVITHPKFSMYDLVDDIALLILKDSIPSSVAPTIKIYDGEFYLETPLRAAGFGVTDPLNDTSVPTELMAVDLGVGKSSLCSRNSDTYTPKTQICTDGTEGKDTCQGDSGGPLVTPTDDKEDSIALLGLTSYGTVNSRNPSGLCAAKGASGFYTYIAPYLSWIAEEANLDAKSISVTNRTSSGTSVDGSSSDSSDEESESDDESDSDDDDDNTSSRITNVSANDYIEGEGESDTSSGAAHIQISLTAFGVAAMSMLL</sequence>
<keyword evidence="3 7" id="KW-0378">Hydrolase</keyword>
<reference evidence="7" key="1">
    <citation type="submission" date="2022-07" db="EMBL/GenBank/DDBJ databases">
        <title>Phylogenomic reconstructions and comparative analyses of Kickxellomycotina fungi.</title>
        <authorList>
            <person name="Reynolds N.K."/>
            <person name="Stajich J.E."/>
            <person name="Barry K."/>
            <person name="Grigoriev I.V."/>
            <person name="Crous P."/>
            <person name="Smith M.E."/>
        </authorList>
    </citation>
    <scope>NUCLEOTIDE SEQUENCE</scope>
    <source>
        <strain evidence="7">NRRL 1565</strain>
    </source>
</reference>
<dbReference type="GO" id="GO:0006508">
    <property type="term" value="P:proteolysis"/>
    <property type="evidence" value="ECO:0007669"/>
    <property type="project" value="UniProtKB-KW"/>
</dbReference>
<dbReference type="GO" id="GO:0004252">
    <property type="term" value="F:serine-type endopeptidase activity"/>
    <property type="evidence" value="ECO:0007669"/>
    <property type="project" value="UniProtKB-EC"/>
</dbReference>
<accession>A0A9W8LRE5</accession>
<dbReference type="EMBL" id="JANBUO010002512">
    <property type="protein sequence ID" value="KAJ2794502.1"/>
    <property type="molecule type" value="Genomic_DNA"/>
</dbReference>
<dbReference type="InterPro" id="IPR001314">
    <property type="entry name" value="Peptidase_S1A"/>
</dbReference>
<dbReference type="Gene3D" id="2.40.10.10">
    <property type="entry name" value="Trypsin-like serine proteases"/>
    <property type="match status" value="1"/>
</dbReference>
<protein>
    <submittedName>
        <fullName evidence="7">Serine protease</fullName>
        <ecNumber evidence="7">3.4.21.4</ecNumber>
    </submittedName>
</protein>
<feature type="domain" description="Peptidase S1" evidence="6">
    <location>
        <begin position="39"/>
        <end position="286"/>
    </location>
</feature>
<gene>
    <name evidence="7" type="primary">Prss52</name>
    <name evidence="7" type="ORF">H4R20_006205</name>
</gene>
<dbReference type="InterPro" id="IPR018114">
    <property type="entry name" value="TRYPSIN_HIS"/>
</dbReference>
<dbReference type="InterPro" id="IPR050430">
    <property type="entry name" value="Peptidase_S1"/>
</dbReference>
<evidence type="ECO:0000256" key="1">
    <source>
        <dbReference type="ARBA" id="ARBA00007664"/>
    </source>
</evidence>
<dbReference type="InterPro" id="IPR001254">
    <property type="entry name" value="Trypsin_dom"/>
</dbReference>
<keyword evidence="8" id="KW-1185">Reference proteome</keyword>
<evidence type="ECO:0000256" key="4">
    <source>
        <dbReference type="SAM" id="MobiDB-lite"/>
    </source>
</evidence>
<dbReference type="PANTHER" id="PTHR24276">
    <property type="entry name" value="POLYSERASE-RELATED"/>
    <property type="match status" value="1"/>
</dbReference>
<dbReference type="CDD" id="cd00190">
    <property type="entry name" value="Tryp_SPc"/>
    <property type="match status" value="1"/>
</dbReference>
<dbReference type="PROSITE" id="PS50240">
    <property type="entry name" value="TRYPSIN_DOM"/>
    <property type="match status" value="1"/>
</dbReference>